<accession>A0A7J5BZU0</accession>
<dbReference type="InterPro" id="IPR016477">
    <property type="entry name" value="Fructo-/Ketosamine-3-kinase"/>
</dbReference>
<evidence type="ECO:0000313" key="3">
    <source>
        <dbReference type="Proteomes" id="UP000467240"/>
    </source>
</evidence>
<protein>
    <submittedName>
        <fullName evidence="2">Phosphotransferase</fullName>
    </submittedName>
</protein>
<dbReference type="InterPro" id="IPR011009">
    <property type="entry name" value="Kinase-like_dom_sf"/>
</dbReference>
<dbReference type="GO" id="GO:0016301">
    <property type="term" value="F:kinase activity"/>
    <property type="evidence" value="ECO:0007669"/>
    <property type="project" value="UniProtKB-UniRule"/>
</dbReference>
<comment type="similarity">
    <text evidence="1">Belongs to the fructosamine kinase family.</text>
</comment>
<keyword evidence="1 2" id="KW-0808">Transferase</keyword>
<keyword evidence="1" id="KW-0418">Kinase</keyword>
<comment type="caution">
    <text evidence="2">The sequence shown here is derived from an EMBL/GenBank/DDBJ whole genome shotgun (WGS) entry which is preliminary data.</text>
</comment>
<organism evidence="2 3">
    <name type="scientific">Pseudoclavibacter chungangensis</name>
    <dbReference type="NCBI Taxonomy" id="587635"/>
    <lineage>
        <taxon>Bacteria</taxon>
        <taxon>Bacillati</taxon>
        <taxon>Actinomycetota</taxon>
        <taxon>Actinomycetes</taxon>
        <taxon>Micrococcales</taxon>
        <taxon>Microbacteriaceae</taxon>
        <taxon>Pseudoclavibacter</taxon>
    </lineage>
</organism>
<reference evidence="2 3" key="1">
    <citation type="submission" date="2019-09" db="EMBL/GenBank/DDBJ databases">
        <title>Phylogeny of genus Pseudoclavibacter and closely related genus.</title>
        <authorList>
            <person name="Li Y."/>
        </authorList>
    </citation>
    <scope>NUCLEOTIDE SEQUENCE [LARGE SCALE GENOMIC DNA]</scope>
    <source>
        <strain evidence="2 3">DSM 23821</strain>
    </source>
</reference>
<dbReference type="Gene3D" id="1.10.510.10">
    <property type="entry name" value="Transferase(Phosphotransferase) domain 1"/>
    <property type="match status" value="1"/>
</dbReference>
<dbReference type="Pfam" id="PF03881">
    <property type="entry name" value="Fructosamin_kin"/>
    <property type="match status" value="1"/>
</dbReference>
<evidence type="ECO:0000256" key="1">
    <source>
        <dbReference type="PIRNR" id="PIRNR006221"/>
    </source>
</evidence>
<dbReference type="Gene3D" id="1.20.1270.240">
    <property type="match status" value="1"/>
</dbReference>
<dbReference type="SUPFAM" id="SSF56112">
    <property type="entry name" value="Protein kinase-like (PK-like)"/>
    <property type="match status" value="1"/>
</dbReference>
<dbReference type="PANTHER" id="PTHR12149:SF8">
    <property type="entry name" value="PROTEIN-RIBULOSAMINE 3-KINASE"/>
    <property type="match status" value="1"/>
</dbReference>
<evidence type="ECO:0000313" key="2">
    <source>
        <dbReference type="EMBL" id="KAB1659675.1"/>
    </source>
</evidence>
<dbReference type="Proteomes" id="UP000467240">
    <property type="component" value="Unassembled WGS sequence"/>
</dbReference>
<gene>
    <name evidence="2" type="ORF">F8O01_05310</name>
</gene>
<dbReference type="EMBL" id="WBJZ01000005">
    <property type="protein sequence ID" value="KAB1659675.1"/>
    <property type="molecule type" value="Genomic_DNA"/>
</dbReference>
<dbReference type="PANTHER" id="PTHR12149">
    <property type="entry name" value="FRUCTOSAMINE 3 KINASE-RELATED PROTEIN"/>
    <property type="match status" value="1"/>
</dbReference>
<dbReference type="OrthoDB" id="5291879at2"/>
<dbReference type="AlphaFoldDB" id="A0A7J5BZU0"/>
<keyword evidence="3" id="KW-1185">Reference proteome</keyword>
<dbReference type="PIRSF" id="PIRSF006221">
    <property type="entry name" value="Ketosamine-3-kinase"/>
    <property type="match status" value="1"/>
</dbReference>
<dbReference type="RefSeq" id="WP_158039839.1">
    <property type="nucleotide sequence ID" value="NZ_JACCFV010000001.1"/>
</dbReference>
<name>A0A7J5BZU0_9MICO</name>
<sequence length="269" mass="28649">MTATVTKTATSPSDNPRGEAAGLRWLAAAQPAGGARVAAVVTVDAHHLEIERIDEGPFPVAAARAFGAALAHTHAAGAPWWGSPPEGWSGPAWVGRSRTPLVTDRATAAADWGTFYANERILAFSRRLVDDAVIDTADAQLYERLAARLERGELDAPQPRLVADARHAVARCHGDLWTGNVLADGGPTGAALIDPMAHGGHAETDLGTLSVFGYPHLDDIYAAYDEASPFADGWRERVALHELGIVIMHVHLFRGGYVDAARRLAEQYA</sequence>
<proteinExistence type="inferred from homology"/>